<dbReference type="EMBL" id="CYKH01001435">
    <property type="protein sequence ID" value="CUI14634.1"/>
    <property type="molecule type" value="Genomic_DNA"/>
</dbReference>
<dbReference type="PANTHER" id="PTHR18934">
    <property type="entry name" value="ATP-DEPENDENT RNA HELICASE"/>
    <property type="match status" value="1"/>
</dbReference>
<dbReference type="OMA" id="VMRDMCC"/>
<feature type="compositionally biased region" description="Polar residues" evidence="3">
    <location>
        <begin position="1"/>
        <end position="18"/>
    </location>
</feature>
<dbReference type="OrthoDB" id="66977at2759"/>
<feature type="domain" description="Helicase C-terminal" evidence="5">
    <location>
        <begin position="501"/>
        <end position="673"/>
    </location>
</feature>
<dbReference type="PANTHER" id="PTHR18934:SF111">
    <property type="entry name" value="RNA HELICASE, PUTATIVE-RELATED"/>
    <property type="match status" value="1"/>
</dbReference>
<dbReference type="Pfam" id="PF00270">
    <property type="entry name" value="DEAD"/>
    <property type="match status" value="1"/>
</dbReference>
<dbReference type="CDD" id="cd18791">
    <property type="entry name" value="SF2_C_RHA"/>
    <property type="match status" value="1"/>
</dbReference>
<dbReference type="PROSITE" id="PS51192">
    <property type="entry name" value="HELICASE_ATP_BIND_1"/>
    <property type="match status" value="1"/>
</dbReference>
<feature type="compositionally biased region" description="Polar residues" evidence="3">
    <location>
        <begin position="147"/>
        <end position="156"/>
    </location>
</feature>
<dbReference type="GO" id="GO:0005524">
    <property type="term" value="F:ATP binding"/>
    <property type="evidence" value="ECO:0007669"/>
    <property type="project" value="UniProtKB-KW"/>
</dbReference>
<keyword evidence="7" id="KW-1185">Reference proteome</keyword>
<evidence type="ECO:0000256" key="3">
    <source>
        <dbReference type="SAM" id="MobiDB-lite"/>
    </source>
</evidence>
<dbReference type="InterPro" id="IPR027417">
    <property type="entry name" value="P-loop_NTPase"/>
</dbReference>
<dbReference type="FunFam" id="3.40.50.300:FF:001737">
    <property type="entry name" value="ATP-dependent RNA helicase, putative"/>
    <property type="match status" value="1"/>
</dbReference>
<name>A0A0S4KI38_BODSA</name>
<protein>
    <submittedName>
        <fullName evidence="6">DEAD/DEAH box RNA helicase, putative</fullName>
    </submittedName>
</protein>
<feature type="compositionally biased region" description="Polar residues" evidence="3">
    <location>
        <begin position="818"/>
        <end position="827"/>
    </location>
</feature>
<sequence length="1137" mass="126562">MAPKKNFQTSKPTTTSTNAPKPSAAAPTGGATSNTAGGTQWSNDGSAAGGNVLSWLAQKTNAPTAGAAAAQPTSKGAIEYFKQQQQPAAGGAVPRPRSQQHADPTAPAAPPAPKATPGIGSISELAKLFPQHTAQGGQAKKAAAQQPSTLPQQQRVEQAMFTPPGGPKSRAAPPPPQQPLPAAQSAPSADAAPQTRAQRQQDAKNQKKNQRQQRGAQQFEEARAKAEKAEQEHQKRLETDEEYRKGFEDFKQFQKTQQATQAQFFAQYEHQEQLRVAQFQQERLDIPVILDLVEQHDVVFICTDTGSGKSTSIPKALLEANNTNRIVSTQPRRTATAAIANRVASLRRERVGDDVGYWIRGEKRGDDQTRLWYMTSYTLLLHLLNHPLNPPFTHIILDEFHERQPDVEVTVALLKLCLLHKTAKFKLILMSATLNTDDWQTYFDGLTVATYKQSEPEHPIHDYFMEDVCSMLGMPHVPPIGLTQNVVDQQLLEKHLFTAQNLIMNLNHCVNPEHSILVFLPGRAQVEHFQMWLEMSLSHRVDIIPWHSAVELNVIEAAIQRRPYGKQKIYLATDIAEVSITLPDVVFVIDLVLVKRPQIQLSQPATVMYPPLVVQWISKGSVAQRRGRVGRVQQGFYFCLLSSPLLRLLPDHSAPPIENSRIDELALHALQLVSNPAAIFSICRGQPLVQSIVNAMSTLTQLGCIVKKDGPHSATERIEEVHTNGSWSPLILEEANKIVAEETGATIEEYEFTFIGRLLQLIPVSPQQGMLVFYGFMSGLESLMILAAAVTSSLSPFQIVQEQQQPQQQQRGRKKQNYDSVSRSMEQTEQVMKDMTGSGLRSDIVAIMGAVIKFRLQLNEHGAESPALRVWCRQNHLSLEKLFAIVDLDAHIKFELSTFIPFRDVSDPQVLLSQFEKAAPMVMILTNVAFAAHALEVTSEGSTYAATKEGAVGLFTDLRAVPDLHSPSCLRWEQGDIVVPVSISLHYTRMLVSFSNANRSPKEFWLSVLLFSHHVDYAMFSDDQGMYGVFRLTYCGRSRHVEVDGQTAQLVVEFRKLLSNVCATLRLRYSHKDQFEEDFDNEVLAPRGLQTLVAQQREVMSQLAGNFFGPRLEQIDIYEVEHEDDDLDTTSLLSFKI</sequence>
<evidence type="ECO:0000313" key="6">
    <source>
        <dbReference type="EMBL" id="CUI14634.1"/>
    </source>
</evidence>
<dbReference type="InterPro" id="IPR014001">
    <property type="entry name" value="Helicase_ATP-bd"/>
</dbReference>
<feature type="compositionally biased region" description="Low complexity" evidence="3">
    <location>
        <begin position="61"/>
        <end position="106"/>
    </location>
</feature>
<feature type="compositionally biased region" description="Low complexity" evidence="3">
    <location>
        <begin position="180"/>
        <end position="198"/>
    </location>
</feature>
<accession>A0A0S4KI38</accession>
<evidence type="ECO:0000259" key="5">
    <source>
        <dbReference type="PROSITE" id="PS51194"/>
    </source>
</evidence>
<gene>
    <name evidence="6" type="ORF">BSAL_08520</name>
</gene>
<keyword evidence="1" id="KW-0547">Nucleotide-binding</keyword>
<evidence type="ECO:0000256" key="1">
    <source>
        <dbReference type="ARBA" id="ARBA00022741"/>
    </source>
</evidence>
<dbReference type="InterPro" id="IPR001650">
    <property type="entry name" value="Helicase_C-like"/>
</dbReference>
<keyword evidence="2" id="KW-0067">ATP-binding</keyword>
<proteinExistence type="predicted"/>
<dbReference type="AlphaFoldDB" id="A0A0S4KI38"/>
<dbReference type="SMART" id="SM00487">
    <property type="entry name" value="DEXDc"/>
    <property type="match status" value="1"/>
</dbReference>
<dbReference type="GO" id="GO:0003723">
    <property type="term" value="F:RNA binding"/>
    <property type="evidence" value="ECO:0007669"/>
    <property type="project" value="TreeGrafter"/>
</dbReference>
<feature type="region of interest" description="Disordered" evidence="3">
    <location>
        <begin position="801"/>
        <end position="827"/>
    </location>
</feature>
<evidence type="ECO:0000256" key="2">
    <source>
        <dbReference type="ARBA" id="ARBA00022840"/>
    </source>
</evidence>
<dbReference type="CDD" id="cd17917">
    <property type="entry name" value="DEXHc_RHA-like"/>
    <property type="match status" value="1"/>
</dbReference>
<reference evidence="7" key="1">
    <citation type="submission" date="2015-09" db="EMBL/GenBank/DDBJ databases">
        <authorList>
            <consortium name="Pathogen Informatics"/>
        </authorList>
    </citation>
    <scope>NUCLEOTIDE SEQUENCE [LARGE SCALE GENOMIC DNA]</scope>
    <source>
        <strain evidence="7">Lake Konstanz</strain>
    </source>
</reference>
<evidence type="ECO:0000259" key="4">
    <source>
        <dbReference type="PROSITE" id="PS51192"/>
    </source>
</evidence>
<dbReference type="SUPFAM" id="SSF52540">
    <property type="entry name" value="P-loop containing nucleoside triphosphate hydrolases"/>
    <property type="match status" value="1"/>
</dbReference>
<dbReference type="GO" id="GO:0004386">
    <property type="term" value="F:helicase activity"/>
    <property type="evidence" value="ECO:0007669"/>
    <property type="project" value="UniProtKB-KW"/>
</dbReference>
<dbReference type="Proteomes" id="UP000051952">
    <property type="component" value="Unassembled WGS sequence"/>
</dbReference>
<keyword evidence="6" id="KW-0378">Hydrolase</keyword>
<feature type="region of interest" description="Disordered" evidence="3">
    <location>
        <begin position="1"/>
        <end position="49"/>
    </location>
</feature>
<feature type="compositionally biased region" description="Low complexity" evidence="3">
    <location>
        <begin position="801"/>
        <end position="810"/>
    </location>
</feature>
<dbReference type="FunFam" id="3.40.50.300:FF:001780">
    <property type="entry name" value="Putative ATP-dependent RNA helicase"/>
    <property type="match status" value="1"/>
</dbReference>
<feature type="compositionally biased region" description="Basic and acidic residues" evidence="3">
    <location>
        <begin position="220"/>
        <end position="239"/>
    </location>
</feature>
<feature type="compositionally biased region" description="Low complexity" evidence="3">
    <location>
        <begin position="19"/>
        <end position="39"/>
    </location>
</feature>
<dbReference type="Pfam" id="PF00271">
    <property type="entry name" value="Helicase_C"/>
    <property type="match status" value="1"/>
</dbReference>
<keyword evidence="6" id="KW-0347">Helicase</keyword>
<dbReference type="VEuPathDB" id="TriTrypDB:BSAL_08520"/>
<feature type="compositionally biased region" description="Low complexity" evidence="3">
    <location>
        <begin position="134"/>
        <end position="146"/>
    </location>
</feature>
<organism evidence="6 7">
    <name type="scientific">Bodo saltans</name>
    <name type="common">Flagellated protozoan</name>
    <dbReference type="NCBI Taxonomy" id="75058"/>
    <lineage>
        <taxon>Eukaryota</taxon>
        <taxon>Discoba</taxon>
        <taxon>Euglenozoa</taxon>
        <taxon>Kinetoplastea</taxon>
        <taxon>Metakinetoplastina</taxon>
        <taxon>Eubodonida</taxon>
        <taxon>Bodonidae</taxon>
        <taxon>Bodo</taxon>
    </lineage>
</organism>
<evidence type="ECO:0000313" key="7">
    <source>
        <dbReference type="Proteomes" id="UP000051952"/>
    </source>
</evidence>
<dbReference type="Gene3D" id="3.40.50.300">
    <property type="entry name" value="P-loop containing nucleotide triphosphate hydrolases"/>
    <property type="match status" value="2"/>
</dbReference>
<dbReference type="SMART" id="SM00490">
    <property type="entry name" value="HELICc"/>
    <property type="match status" value="1"/>
</dbReference>
<dbReference type="PROSITE" id="PS51194">
    <property type="entry name" value="HELICASE_CTER"/>
    <property type="match status" value="1"/>
</dbReference>
<feature type="region of interest" description="Disordered" evidence="3">
    <location>
        <begin position="61"/>
        <end position="239"/>
    </location>
</feature>
<dbReference type="InterPro" id="IPR011545">
    <property type="entry name" value="DEAD/DEAH_box_helicase_dom"/>
</dbReference>
<feature type="domain" description="Helicase ATP-binding" evidence="4">
    <location>
        <begin position="290"/>
        <end position="452"/>
    </location>
</feature>